<protein>
    <submittedName>
        <fullName evidence="1">F-box protein</fullName>
    </submittedName>
</protein>
<accession>A0ACC1XRS8</accession>
<sequence>MMTDNGDSLEETLIEILAKLPVKSLLRLRCVCKSWYTIIKDPIFINKHLNNDKNIRLIVTYCKGVEKQNELQEAVYPDEFFGLYSDETLEHLSLIDLDPLKPIIGSLWGPYCGIFCIIGITNLVSLWNLATQESRTLPKLAVLSQNTNVHSTDVGFGLDLMTNDYKLVLIMTFWDEKRNLLCESCHVAVYTLGNNSWREFECFKSFHYYLPWLVDNTVYWNGACYWLLELKDDNNNLILSFHLGEEEFQEVEGPRISKSAKITLGIHGEFLSLLVLDTMVDCFEIWVMEKRNWIKQLTLGPFTAIHRPLKFWKKGGFFVESDFTQLLLYEPSTGEMRDFELKCYWFGIDIYNESLVTIKGGDNLSNE</sequence>
<name>A0ACC1XRS8_MELAZ</name>
<dbReference type="EMBL" id="CM051400">
    <property type="protein sequence ID" value="KAJ4714216.1"/>
    <property type="molecule type" value="Genomic_DNA"/>
</dbReference>
<proteinExistence type="predicted"/>
<organism evidence="1 2">
    <name type="scientific">Melia azedarach</name>
    <name type="common">Chinaberry tree</name>
    <dbReference type="NCBI Taxonomy" id="155640"/>
    <lineage>
        <taxon>Eukaryota</taxon>
        <taxon>Viridiplantae</taxon>
        <taxon>Streptophyta</taxon>
        <taxon>Embryophyta</taxon>
        <taxon>Tracheophyta</taxon>
        <taxon>Spermatophyta</taxon>
        <taxon>Magnoliopsida</taxon>
        <taxon>eudicotyledons</taxon>
        <taxon>Gunneridae</taxon>
        <taxon>Pentapetalae</taxon>
        <taxon>rosids</taxon>
        <taxon>malvids</taxon>
        <taxon>Sapindales</taxon>
        <taxon>Meliaceae</taxon>
        <taxon>Melia</taxon>
    </lineage>
</organism>
<dbReference type="Proteomes" id="UP001164539">
    <property type="component" value="Chromosome 7"/>
</dbReference>
<evidence type="ECO:0000313" key="1">
    <source>
        <dbReference type="EMBL" id="KAJ4714216.1"/>
    </source>
</evidence>
<reference evidence="1 2" key="1">
    <citation type="journal article" date="2023" name="Science">
        <title>Complex scaffold remodeling in plant triterpene biosynthesis.</title>
        <authorList>
            <person name="De La Pena R."/>
            <person name="Hodgson H."/>
            <person name="Liu J.C."/>
            <person name="Stephenson M.J."/>
            <person name="Martin A.C."/>
            <person name="Owen C."/>
            <person name="Harkess A."/>
            <person name="Leebens-Mack J."/>
            <person name="Jimenez L.E."/>
            <person name="Osbourn A."/>
            <person name="Sattely E.S."/>
        </authorList>
    </citation>
    <scope>NUCLEOTIDE SEQUENCE [LARGE SCALE GENOMIC DNA]</scope>
    <source>
        <strain evidence="2">cv. JPN11</strain>
        <tissue evidence="1">Leaf</tissue>
    </source>
</reference>
<gene>
    <name evidence="1" type="ORF">OWV82_012733</name>
</gene>
<comment type="caution">
    <text evidence="1">The sequence shown here is derived from an EMBL/GenBank/DDBJ whole genome shotgun (WGS) entry which is preliminary data.</text>
</comment>
<evidence type="ECO:0000313" key="2">
    <source>
        <dbReference type="Proteomes" id="UP001164539"/>
    </source>
</evidence>
<keyword evidence="2" id="KW-1185">Reference proteome</keyword>